<reference evidence="2" key="1">
    <citation type="journal article" date="2023" name="Plant J.">
        <title>Genome sequences and population genomics provide insights into the demographic history, inbreeding, and mutation load of two 'living fossil' tree species of Dipteronia.</title>
        <authorList>
            <person name="Feng Y."/>
            <person name="Comes H.P."/>
            <person name="Chen J."/>
            <person name="Zhu S."/>
            <person name="Lu R."/>
            <person name="Zhang X."/>
            <person name="Li P."/>
            <person name="Qiu J."/>
            <person name="Olsen K.M."/>
            <person name="Qiu Y."/>
        </authorList>
    </citation>
    <scope>NUCLEOTIDE SEQUENCE</scope>
    <source>
        <strain evidence="2">KIB01</strain>
    </source>
</reference>
<accession>A0AAD9TNH7</accession>
<organism evidence="2 3">
    <name type="scientific">Dipteronia dyeriana</name>
    <dbReference type="NCBI Taxonomy" id="168575"/>
    <lineage>
        <taxon>Eukaryota</taxon>
        <taxon>Viridiplantae</taxon>
        <taxon>Streptophyta</taxon>
        <taxon>Embryophyta</taxon>
        <taxon>Tracheophyta</taxon>
        <taxon>Spermatophyta</taxon>
        <taxon>Magnoliopsida</taxon>
        <taxon>eudicotyledons</taxon>
        <taxon>Gunneridae</taxon>
        <taxon>Pentapetalae</taxon>
        <taxon>rosids</taxon>
        <taxon>malvids</taxon>
        <taxon>Sapindales</taxon>
        <taxon>Sapindaceae</taxon>
        <taxon>Hippocastanoideae</taxon>
        <taxon>Acereae</taxon>
        <taxon>Dipteronia</taxon>
    </lineage>
</organism>
<proteinExistence type="predicted"/>
<evidence type="ECO:0000313" key="3">
    <source>
        <dbReference type="Proteomes" id="UP001280121"/>
    </source>
</evidence>
<keyword evidence="3" id="KW-1185">Reference proteome</keyword>
<dbReference type="Proteomes" id="UP001280121">
    <property type="component" value="Unassembled WGS sequence"/>
</dbReference>
<dbReference type="Pfam" id="PF13966">
    <property type="entry name" value="zf-RVT"/>
    <property type="match status" value="1"/>
</dbReference>
<sequence length="231" mass="26966">MSPISLDANITVDHLKLASSNWNIDLLKDNLMEADVDCILSLPSTSPLHDDSLLWHVERSGNYSVHIGYRVGRSMIVVVSSSGLDNSKSWWKDLWRLHIPSKIKIFMCWASHHWLPTRFYLARRGVPLDETCPRCLRRSKSMVHALWSCRSLTVLRSSIPFLKELRTYDGMHFHDFMLIFFKTLTSMELELLCVIFWRVWFCRNQLVYSMSMMEVGEVVDWATTISVKPIR</sequence>
<protein>
    <recommendedName>
        <fullName evidence="1">Reverse transcriptase zinc-binding domain-containing protein</fullName>
    </recommendedName>
</protein>
<feature type="domain" description="Reverse transcriptase zinc-binding" evidence="1">
    <location>
        <begin position="86"/>
        <end position="150"/>
    </location>
</feature>
<evidence type="ECO:0000259" key="1">
    <source>
        <dbReference type="Pfam" id="PF13966"/>
    </source>
</evidence>
<name>A0AAD9TNH7_9ROSI</name>
<gene>
    <name evidence="2" type="ORF">Ddye_027115</name>
</gene>
<evidence type="ECO:0000313" key="2">
    <source>
        <dbReference type="EMBL" id="KAK2639320.1"/>
    </source>
</evidence>
<dbReference type="AlphaFoldDB" id="A0AAD9TNH7"/>
<dbReference type="EMBL" id="JANJYI010000008">
    <property type="protein sequence ID" value="KAK2639320.1"/>
    <property type="molecule type" value="Genomic_DNA"/>
</dbReference>
<comment type="caution">
    <text evidence="2">The sequence shown here is derived from an EMBL/GenBank/DDBJ whole genome shotgun (WGS) entry which is preliminary data.</text>
</comment>
<dbReference type="InterPro" id="IPR026960">
    <property type="entry name" value="RVT-Znf"/>
</dbReference>